<organism evidence="1 2">
    <name type="scientific">Symbiopectobacterium purcellii</name>
    <dbReference type="NCBI Taxonomy" id="2871826"/>
    <lineage>
        <taxon>Bacteria</taxon>
        <taxon>Pseudomonadati</taxon>
        <taxon>Pseudomonadota</taxon>
        <taxon>Gammaproteobacteria</taxon>
        <taxon>Enterobacterales</taxon>
        <taxon>Enterobacteriaceae</taxon>
    </lineage>
</organism>
<reference evidence="1 2" key="1">
    <citation type="submission" date="2021-08" db="EMBL/GenBank/DDBJ databases">
        <title>Culture and genomic analysis of Symbiopectobacterium purcellii sp. nov. gen. nov., isolated from the leafhopper Empoasca decipiens.</title>
        <authorList>
            <person name="Nadal-Jimenez P."/>
            <person name="Siozios S."/>
            <person name="Halliday N."/>
            <person name="Camara M."/>
            <person name="Hurst G.D.D."/>
        </authorList>
    </citation>
    <scope>NUCLEOTIDE SEQUENCE [LARGE SCALE GENOMIC DNA]</scope>
    <source>
        <strain evidence="1 2">SyEd1</strain>
    </source>
</reference>
<proteinExistence type="predicted"/>
<name>A0ABX9APV8_9ENTR</name>
<gene>
    <name evidence="1" type="primary">tagO</name>
    <name evidence="1" type="ORF">K6K13_07495</name>
</gene>
<accession>A0ABX9APV8</accession>
<dbReference type="EMBL" id="CP081864">
    <property type="protein sequence ID" value="QZN97198.1"/>
    <property type="molecule type" value="Genomic_DNA"/>
</dbReference>
<dbReference type="Proteomes" id="UP000825886">
    <property type="component" value="Chromosome"/>
</dbReference>
<protein>
    <submittedName>
        <fullName evidence="1">Type VI secretion system-associated protein TagO</fullName>
    </submittedName>
</protein>
<sequence>MLLSALPLLLATAGTPELAWLTLWEQCRSETSSQVRLACYDALSREGERVRTMSPAAQSTAFQLRREENSGDMTLTRPLAEGNQLVVSCTSNITYLRLTLATPWEGETVSAQLDGIRSADNWFVRNHGRLLEYGRGLPAIDALKRWIGHQHAVLIDASGKPLRIDLTGLTEALMPLRQQCHW</sequence>
<keyword evidence="2" id="KW-1185">Reference proteome</keyword>
<evidence type="ECO:0000313" key="1">
    <source>
        <dbReference type="EMBL" id="QZN97198.1"/>
    </source>
</evidence>
<dbReference type="NCBIfam" id="TIGR03360">
    <property type="entry name" value="VI_minor_1"/>
    <property type="match status" value="1"/>
</dbReference>
<dbReference type="Pfam" id="PF11319">
    <property type="entry name" value="VasI"/>
    <property type="match status" value="1"/>
</dbReference>
<evidence type="ECO:0000313" key="2">
    <source>
        <dbReference type="Proteomes" id="UP000825886"/>
    </source>
</evidence>
<dbReference type="RefSeq" id="WP_222160218.1">
    <property type="nucleotide sequence ID" value="NZ_CP081864.1"/>
</dbReference>
<dbReference type="InterPro" id="IPR017738">
    <property type="entry name" value="T6SS-assoc_VCA0118"/>
</dbReference>